<evidence type="ECO:0000313" key="2">
    <source>
        <dbReference type="Proteomes" id="UP000184255"/>
    </source>
</evidence>
<dbReference type="GeneID" id="65093060"/>
<reference evidence="2" key="1">
    <citation type="journal article" date="2016" name="Genome Biol. Evol.">
        <title>Comparative 'omics' of the Fusarium fujikuroi species complex highlights differences in genetic potential and metabolite synthesis.</title>
        <authorList>
            <person name="Niehaus E.-M."/>
            <person name="Muensterkoetter M."/>
            <person name="Proctor R.H."/>
            <person name="Brown D.W."/>
            <person name="Sharon A."/>
            <person name="Idan Y."/>
            <person name="Oren-Young L."/>
            <person name="Sieber C.M."/>
            <person name="Novak O."/>
            <person name="Pencik A."/>
            <person name="Tarkowska D."/>
            <person name="Hromadova K."/>
            <person name="Freeman S."/>
            <person name="Maymon M."/>
            <person name="Elazar M."/>
            <person name="Youssef S.A."/>
            <person name="El-Shabrawy E.S.M."/>
            <person name="Shalaby A.B.A."/>
            <person name="Houterman P."/>
            <person name="Brock N.L."/>
            <person name="Burkhardt I."/>
            <person name="Tsavkelova E.A."/>
            <person name="Dickschat J.S."/>
            <person name="Galuszka P."/>
            <person name="Gueldener U."/>
            <person name="Tudzynski B."/>
        </authorList>
    </citation>
    <scope>NUCLEOTIDE SEQUENCE [LARGE SCALE GENOMIC DNA]</scope>
    <source>
        <strain evidence="2">MRC7560</strain>
    </source>
</reference>
<sequence>MFLFLARPRHGRLAEKPGRCPRQRETGPCGQGGGEFNCIPTALVHQAHRSIANVFQALDLQIQKDIEHAADWQLKADELEAEEAKPEETDLEEERY</sequence>
<dbReference type="VEuPathDB" id="FungiDB:FMAN_13811"/>
<evidence type="ECO:0000313" key="1">
    <source>
        <dbReference type="EMBL" id="CVK95888.1"/>
    </source>
</evidence>
<name>A0A1L7TAY4_FUSMA</name>
<dbReference type="AlphaFoldDB" id="A0A1L7TAY4"/>
<keyword evidence="2" id="KW-1185">Reference proteome</keyword>
<accession>A0A1L7TAY4</accession>
<gene>
    <name evidence="1" type="ORF">FMAN_13811</name>
</gene>
<comment type="caution">
    <text evidence="1">The sequence shown here is derived from an EMBL/GenBank/DDBJ whole genome shotgun (WGS) entry which is preliminary data.</text>
</comment>
<protein>
    <submittedName>
        <fullName evidence="1">Uncharacterized protein</fullName>
    </submittedName>
</protein>
<organism evidence="1 2">
    <name type="scientific">Fusarium mangiferae</name>
    <name type="common">Mango malformation disease fungus</name>
    <dbReference type="NCBI Taxonomy" id="192010"/>
    <lineage>
        <taxon>Eukaryota</taxon>
        <taxon>Fungi</taxon>
        <taxon>Dikarya</taxon>
        <taxon>Ascomycota</taxon>
        <taxon>Pezizomycotina</taxon>
        <taxon>Sordariomycetes</taxon>
        <taxon>Hypocreomycetidae</taxon>
        <taxon>Hypocreales</taxon>
        <taxon>Nectriaceae</taxon>
        <taxon>Fusarium</taxon>
        <taxon>Fusarium fujikuroi species complex</taxon>
    </lineage>
</organism>
<proteinExistence type="predicted"/>
<dbReference type="Proteomes" id="UP000184255">
    <property type="component" value="Unassembled WGS sequence"/>
</dbReference>
<dbReference type="RefSeq" id="XP_041683701.1">
    <property type="nucleotide sequence ID" value="XM_041833326.1"/>
</dbReference>
<dbReference type="EMBL" id="FCQH01000007">
    <property type="protein sequence ID" value="CVK95888.1"/>
    <property type="molecule type" value="Genomic_DNA"/>
</dbReference>